<dbReference type="OrthoDB" id="9794365at2"/>
<evidence type="ECO:0000256" key="4">
    <source>
        <dbReference type="ARBA" id="ARBA00022475"/>
    </source>
</evidence>
<protein>
    <recommendedName>
        <fullName evidence="8">Transport permease protein</fullName>
    </recommendedName>
</protein>
<feature type="transmembrane region" description="Helical" evidence="8">
    <location>
        <begin position="34"/>
        <end position="59"/>
    </location>
</feature>
<evidence type="ECO:0000256" key="6">
    <source>
        <dbReference type="ARBA" id="ARBA00022989"/>
    </source>
</evidence>
<dbReference type="PANTHER" id="PTHR30413">
    <property type="entry name" value="INNER MEMBRANE TRANSPORT PERMEASE"/>
    <property type="match status" value="1"/>
</dbReference>
<comment type="subcellular location">
    <subcellularLocation>
        <location evidence="1 8">Cell membrane</location>
        <topology evidence="1 8">Multi-pass membrane protein</topology>
    </subcellularLocation>
</comment>
<dbReference type="PATRIC" id="fig|632773.3.peg.310"/>
<name>A0A1D7QRQ3_9BACI</name>
<dbReference type="Pfam" id="PF01061">
    <property type="entry name" value="ABC2_membrane"/>
    <property type="match status" value="1"/>
</dbReference>
<feature type="transmembrane region" description="Helical" evidence="8">
    <location>
        <begin position="110"/>
        <end position="141"/>
    </location>
</feature>
<evidence type="ECO:0000259" key="9">
    <source>
        <dbReference type="PROSITE" id="PS51012"/>
    </source>
</evidence>
<comment type="similarity">
    <text evidence="2 8">Belongs to the ABC-2 integral membrane protein family.</text>
</comment>
<evidence type="ECO:0000313" key="10">
    <source>
        <dbReference type="EMBL" id="AOM81686.1"/>
    </source>
</evidence>
<dbReference type="GO" id="GO:0005886">
    <property type="term" value="C:plasma membrane"/>
    <property type="evidence" value="ECO:0007669"/>
    <property type="project" value="UniProtKB-SubCell"/>
</dbReference>
<keyword evidence="6 8" id="KW-1133">Transmembrane helix</keyword>
<gene>
    <name evidence="10" type="primary">tagG</name>
    <name evidence="10" type="ORF">BBEV_0292</name>
</gene>
<evidence type="ECO:0000256" key="3">
    <source>
        <dbReference type="ARBA" id="ARBA00022448"/>
    </source>
</evidence>
<dbReference type="InterPro" id="IPR013525">
    <property type="entry name" value="ABC2_TM"/>
</dbReference>
<feature type="transmembrane region" description="Helical" evidence="8">
    <location>
        <begin position="71"/>
        <end position="89"/>
    </location>
</feature>
<dbReference type="GO" id="GO:0140359">
    <property type="term" value="F:ABC-type transporter activity"/>
    <property type="evidence" value="ECO:0007669"/>
    <property type="project" value="InterPro"/>
</dbReference>
<feature type="transmembrane region" description="Helical" evidence="8">
    <location>
        <begin position="181"/>
        <end position="199"/>
    </location>
</feature>
<evidence type="ECO:0000256" key="8">
    <source>
        <dbReference type="RuleBase" id="RU361157"/>
    </source>
</evidence>
<feature type="transmembrane region" description="Helical" evidence="8">
    <location>
        <begin position="147"/>
        <end position="174"/>
    </location>
</feature>
<dbReference type="EMBL" id="CP012502">
    <property type="protein sequence ID" value="AOM81686.1"/>
    <property type="molecule type" value="Genomic_DNA"/>
</dbReference>
<feature type="domain" description="ABC transmembrane type-2" evidence="9">
    <location>
        <begin position="35"/>
        <end position="260"/>
    </location>
</feature>
<keyword evidence="4 8" id="KW-1003">Cell membrane</keyword>
<reference evidence="10 11" key="1">
    <citation type="submission" date="2015-08" db="EMBL/GenBank/DDBJ databases">
        <title>The complete genome sequence of Bacillus beveridgei MLTeJB.</title>
        <authorList>
            <person name="Hanson T.E."/>
            <person name="Mesa C."/>
            <person name="Basesman S.M."/>
            <person name="Oremland R.S."/>
        </authorList>
    </citation>
    <scope>NUCLEOTIDE SEQUENCE [LARGE SCALE GENOMIC DNA]</scope>
    <source>
        <strain evidence="10 11">MLTeJB</strain>
    </source>
</reference>
<dbReference type="PROSITE" id="PS51012">
    <property type="entry name" value="ABC_TM2"/>
    <property type="match status" value="1"/>
</dbReference>
<dbReference type="KEGG" id="bbev:BBEV_0292"/>
<dbReference type="InterPro" id="IPR047817">
    <property type="entry name" value="ABC2_TM_bact-type"/>
</dbReference>
<dbReference type="GO" id="GO:0015920">
    <property type="term" value="P:lipopolysaccharide transport"/>
    <property type="evidence" value="ECO:0007669"/>
    <property type="project" value="TreeGrafter"/>
</dbReference>
<evidence type="ECO:0000313" key="11">
    <source>
        <dbReference type="Proteomes" id="UP000094463"/>
    </source>
</evidence>
<keyword evidence="3 8" id="KW-0813">Transport</keyword>
<accession>A0A1D7QRQ3</accession>
<evidence type="ECO:0000256" key="1">
    <source>
        <dbReference type="ARBA" id="ARBA00004651"/>
    </source>
</evidence>
<feature type="transmembrane region" description="Helical" evidence="8">
    <location>
        <begin position="239"/>
        <end position="258"/>
    </location>
</feature>
<keyword evidence="7 8" id="KW-0472">Membrane</keyword>
<organism evidence="10 11">
    <name type="scientific">Salisediminibacterium beveridgei</name>
    <dbReference type="NCBI Taxonomy" id="632773"/>
    <lineage>
        <taxon>Bacteria</taxon>
        <taxon>Bacillati</taxon>
        <taxon>Bacillota</taxon>
        <taxon>Bacilli</taxon>
        <taxon>Bacillales</taxon>
        <taxon>Bacillaceae</taxon>
        <taxon>Salisediminibacterium</taxon>
    </lineage>
</organism>
<dbReference type="AlphaFoldDB" id="A0A1D7QRQ3"/>
<keyword evidence="11" id="KW-1185">Reference proteome</keyword>
<evidence type="ECO:0000256" key="7">
    <source>
        <dbReference type="ARBA" id="ARBA00023136"/>
    </source>
</evidence>
<dbReference type="RefSeq" id="WP_069363837.1">
    <property type="nucleotide sequence ID" value="NZ_CP012502.1"/>
</dbReference>
<keyword evidence="5 8" id="KW-0812">Transmembrane</keyword>
<evidence type="ECO:0000256" key="5">
    <source>
        <dbReference type="ARBA" id="ARBA00022692"/>
    </source>
</evidence>
<proteinExistence type="inferred from homology"/>
<evidence type="ECO:0000256" key="2">
    <source>
        <dbReference type="ARBA" id="ARBA00007783"/>
    </source>
</evidence>
<dbReference type="STRING" id="632773.BBEV_0292"/>
<sequence>MKKIYALLLEQYHNRSRIYKIALYQIKSTYSNHYLGLFWSVLQPAMQVFIYWLIFGLGLRGDRGDVEGVPFVMYLITGLFPYLFFNQSVNTASNSVLSKLSLITKVRFPASTLISVSIIQSMINLFITTSFVIIISLLFGYSSPVNYLLFLYFLVAAFMLSFSISLFMSTMIVLIRDLKNVLQNVLRMFFFLSPIFWVANESHEVLVTLTKVNPLAYLVGIYRAAFIFDEPFYGGVADFVYFWSLVMLILYLGVHVHYRFRNRLIDYL</sequence>
<dbReference type="PANTHER" id="PTHR30413:SF10">
    <property type="entry name" value="CAPSULE POLYSACCHARIDE EXPORT INNER-MEMBRANE PROTEIN CTRC"/>
    <property type="match status" value="1"/>
</dbReference>
<dbReference type="Proteomes" id="UP000094463">
    <property type="component" value="Chromosome"/>
</dbReference>